<name>A0A1H9X3D1_9RHOB</name>
<evidence type="ECO:0000313" key="7">
    <source>
        <dbReference type="Proteomes" id="UP000198885"/>
    </source>
</evidence>
<dbReference type="Pfam" id="PF04172">
    <property type="entry name" value="LrgB"/>
    <property type="match status" value="1"/>
</dbReference>
<dbReference type="PANTHER" id="PTHR30249:SF0">
    <property type="entry name" value="PLASTIDAL GLYCOLATE_GLYCERATE TRANSLOCATOR 1, CHLOROPLASTIC"/>
    <property type="match status" value="1"/>
</dbReference>
<dbReference type="InterPro" id="IPR007300">
    <property type="entry name" value="CidB/LrgB"/>
</dbReference>
<feature type="transmembrane region" description="Helical" evidence="5">
    <location>
        <begin position="157"/>
        <end position="177"/>
    </location>
</feature>
<sequence>MTDVTEIWSYLAARPLLWLTCTVVAYLVADRISLRLNRHPVANPVLLSVLFIAPLLWLSGTPYATYFDGAQFIHFLLGPATVALAVPLHANLAKIRDSVLPLIAALFAGSLAAAGSAIVIAMAFGLPDQVIVSISPKSTTAPVALGVSEALGGSPTLTAVLVILTGITGAVVVTPLMNMLRIEDWRARGFAVGVAAHGIGTARAFQVNETAGAFAGIGLALNAVLTSILAPILVALLL</sequence>
<evidence type="ECO:0000256" key="4">
    <source>
        <dbReference type="ARBA" id="ARBA00023136"/>
    </source>
</evidence>
<keyword evidence="3 5" id="KW-1133">Transmembrane helix</keyword>
<keyword evidence="7" id="KW-1185">Reference proteome</keyword>
<dbReference type="GO" id="GO:0016020">
    <property type="term" value="C:membrane"/>
    <property type="evidence" value="ECO:0007669"/>
    <property type="project" value="UniProtKB-SubCell"/>
</dbReference>
<evidence type="ECO:0000256" key="3">
    <source>
        <dbReference type="ARBA" id="ARBA00022989"/>
    </source>
</evidence>
<feature type="transmembrane region" description="Helical" evidence="5">
    <location>
        <begin position="213"/>
        <end position="237"/>
    </location>
</feature>
<organism evidence="6 7">
    <name type="scientific">Tranquillimonas rosea</name>
    <dbReference type="NCBI Taxonomy" id="641238"/>
    <lineage>
        <taxon>Bacteria</taxon>
        <taxon>Pseudomonadati</taxon>
        <taxon>Pseudomonadota</taxon>
        <taxon>Alphaproteobacteria</taxon>
        <taxon>Rhodobacterales</taxon>
        <taxon>Roseobacteraceae</taxon>
        <taxon>Tranquillimonas</taxon>
    </lineage>
</organism>
<dbReference type="EMBL" id="FOGU01000017">
    <property type="protein sequence ID" value="SES40625.1"/>
    <property type="molecule type" value="Genomic_DNA"/>
</dbReference>
<evidence type="ECO:0000256" key="1">
    <source>
        <dbReference type="ARBA" id="ARBA00004141"/>
    </source>
</evidence>
<dbReference type="Proteomes" id="UP000198885">
    <property type="component" value="Unassembled WGS sequence"/>
</dbReference>
<dbReference type="OrthoDB" id="9811701at2"/>
<feature type="transmembrane region" description="Helical" evidence="5">
    <location>
        <begin position="12"/>
        <end position="29"/>
    </location>
</feature>
<comment type="subcellular location">
    <subcellularLocation>
        <location evidence="1">Membrane</location>
        <topology evidence="1">Multi-pass membrane protein</topology>
    </subcellularLocation>
</comment>
<dbReference type="RefSeq" id="WP_092696228.1">
    <property type="nucleotide sequence ID" value="NZ_CBDDGO010000004.1"/>
</dbReference>
<dbReference type="AlphaFoldDB" id="A0A1H9X3D1"/>
<feature type="transmembrane region" description="Helical" evidence="5">
    <location>
        <begin position="102"/>
        <end position="126"/>
    </location>
</feature>
<feature type="transmembrane region" description="Helical" evidence="5">
    <location>
        <begin position="72"/>
        <end position="90"/>
    </location>
</feature>
<protein>
    <submittedName>
        <fullName evidence="6">TIGR00659 family protein</fullName>
    </submittedName>
</protein>
<keyword evidence="4 5" id="KW-0472">Membrane</keyword>
<proteinExistence type="predicted"/>
<keyword evidence="2 5" id="KW-0812">Transmembrane</keyword>
<reference evidence="6 7" key="1">
    <citation type="submission" date="2016-10" db="EMBL/GenBank/DDBJ databases">
        <authorList>
            <person name="de Groot N.N."/>
        </authorList>
    </citation>
    <scope>NUCLEOTIDE SEQUENCE [LARGE SCALE GENOMIC DNA]</scope>
    <source>
        <strain evidence="6 7">DSM 23042</strain>
    </source>
</reference>
<dbReference type="STRING" id="641238.SAMN04490244_11737"/>
<evidence type="ECO:0000256" key="2">
    <source>
        <dbReference type="ARBA" id="ARBA00022692"/>
    </source>
</evidence>
<gene>
    <name evidence="6" type="ORF">SAMN04490244_11737</name>
</gene>
<accession>A0A1H9X3D1</accession>
<evidence type="ECO:0000256" key="5">
    <source>
        <dbReference type="SAM" id="Phobius"/>
    </source>
</evidence>
<dbReference type="PANTHER" id="PTHR30249">
    <property type="entry name" value="PUTATIVE SEROTONIN TRANSPORTER"/>
    <property type="match status" value="1"/>
</dbReference>
<evidence type="ECO:0000313" key="6">
    <source>
        <dbReference type="EMBL" id="SES40625.1"/>
    </source>
</evidence>
<feature type="transmembrane region" description="Helical" evidence="5">
    <location>
        <begin position="41"/>
        <end position="60"/>
    </location>
</feature>